<evidence type="ECO:0000313" key="2">
    <source>
        <dbReference type="EMBL" id="KEQ57926.1"/>
    </source>
</evidence>
<reference evidence="2 3" key="1">
    <citation type="journal article" date="2014" name="BMC Genomics">
        <title>Genome sequencing of four Aureobasidium pullulans varieties: biotechnological potential, stress tolerance, and description of new species.</title>
        <authorList>
            <person name="Gostin Ar C."/>
            <person name="Ohm R.A."/>
            <person name="Kogej T."/>
            <person name="Sonjak S."/>
            <person name="Turk M."/>
            <person name="Zajc J."/>
            <person name="Zalar P."/>
            <person name="Grube M."/>
            <person name="Sun H."/>
            <person name="Han J."/>
            <person name="Sharma A."/>
            <person name="Chiniquy J."/>
            <person name="Ngan C.Y."/>
            <person name="Lipzen A."/>
            <person name="Barry K."/>
            <person name="Grigoriev I.V."/>
            <person name="Gunde-Cimerman N."/>
        </authorList>
    </citation>
    <scope>NUCLEOTIDE SEQUENCE [LARGE SCALE GENOMIC DNA]</scope>
    <source>
        <strain evidence="2 3">CBS 110374</strain>
    </source>
</reference>
<feature type="region of interest" description="Disordered" evidence="1">
    <location>
        <begin position="137"/>
        <end position="190"/>
    </location>
</feature>
<proteinExistence type="predicted"/>
<organism evidence="2 3">
    <name type="scientific">Aureobasidium melanogenum (strain CBS 110374)</name>
    <name type="common">Aureobasidium pullulans var. melanogenum</name>
    <dbReference type="NCBI Taxonomy" id="1043003"/>
    <lineage>
        <taxon>Eukaryota</taxon>
        <taxon>Fungi</taxon>
        <taxon>Dikarya</taxon>
        <taxon>Ascomycota</taxon>
        <taxon>Pezizomycotina</taxon>
        <taxon>Dothideomycetes</taxon>
        <taxon>Dothideomycetidae</taxon>
        <taxon>Dothideales</taxon>
        <taxon>Saccotheciaceae</taxon>
        <taxon>Aureobasidium</taxon>
    </lineage>
</organism>
<protein>
    <submittedName>
        <fullName evidence="2">Uncharacterized protein</fullName>
    </submittedName>
</protein>
<keyword evidence="3" id="KW-1185">Reference proteome</keyword>
<feature type="compositionally biased region" description="Low complexity" evidence="1">
    <location>
        <begin position="143"/>
        <end position="153"/>
    </location>
</feature>
<dbReference type="EMBL" id="KL584864">
    <property type="protein sequence ID" value="KEQ57926.1"/>
    <property type="molecule type" value="Genomic_DNA"/>
</dbReference>
<dbReference type="GeneID" id="63922328"/>
<sequence>MRGHGWVAWVRKPPKGVPVDQPRHHFEDLLLRASPRSDLCVWVPKFGAKGNRASWYRWNGTNDLVDPSSSPAPLLHTPYRPTILTPHKIPLDFKNYSATKLDTHLKTNMVTSKFTEMLDDCAPPSLPSANVTLEDCLEHRQRSPSSSSSSKGSIEGVKFAAPTHSPPATPTSPISGLMRAFSTRRRNNAP</sequence>
<name>A0A074W5T1_AURM1</name>
<dbReference type="RefSeq" id="XP_040874950.1">
    <property type="nucleotide sequence ID" value="XM_041028955.1"/>
</dbReference>
<evidence type="ECO:0000313" key="3">
    <source>
        <dbReference type="Proteomes" id="UP000030672"/>
    </source>
</evidence>
<accession>A0A074W5T1</accession>
<gene>
    <name evidence="2" type="ORF">M437DRAFT_89043</name>
</gene>
<evidence type="ECO:0000256" key="1">
    <source>
        <dbReference type="SAM" id="MobiDB-lite"/>
    </source>
</evidence>
<dbReference type="Proteomes" id="UP000030672">
    <property type="component" value="Unassembled WGS sequence"/>
</dbReference>
<dbReference type="HOGENOM" id="CLU_1427711_0_0_1"/>
<dbReference type="AlphaFoldDB" id="A0A074W5T1"/>